<dbReference type="GO" id="GO:0005524">
    <property type="term" value="F:ATP binding"/>
    <property type="evidence" value="ECO:0007669"/>
    <property type="project" value="UniProtKB-UniRule"/>
</dbReference>
<dbReference type="GO" id="GO:0016773">
    <property type="term" value="F:phosphotransferase activity, alcohol group as acceptor"/>
    <property type="evidence" value="ECO:0007669"/>
    <property type="project" value="InterPro"/>
</dbReference>
<dbReference type="Gene3D" id="3.40.309.10">
    <property type="entry name" value="Aldehyde Dehydrogenase, Chain A, domain 2"/>
    <property type="match status" value="1"/>
</dbReference>
<organism evidence="16 17">
    <name type="scientific">Arthrobacter subterraneus</name>
    <dbReference type="NCBI Taxonomy" id="335973"/>
    <lineage>
        <taxon>Bacteria</taxon>
        <taxon>Bacillati</taxon>
        <taxon>Actinomycetota</taxon>
        <taxon>Actinomycetes</taxon>
        <taxon>Micrococcales</taxon>
        <taxon>Micrococcaceae</taxon>
        <taxon>Arthrobacter</taxon>
    </lineage>
</organism>
<keyword evidence="3 11" id="KW-0548">Nucleotidyltransferase</keyword>
<keyword evidence="2 11" id="KW-0808">Transferase</keyword>
<comment type="pathway">
    <text evidence="11">Nucleotide-sugar biosynthesis; ADP-L-glycero-beta-D-manno-heptose biosynthesis; ADP-L-glycero-beta-D-manno-heptose from D-glycero-beta-D-manno-heptose 7-phosphate: step 3/4.</text>
</comment>
<comment type="function">
    <text evidence="11">Catalyzes the ADP transfer from ATP to D-glycero-beta-D-manno-heptose 1-phosphate, yielding ADP-D-glycero-beta-D-manno-heptose.</text>
</comment>
<dbReference type="GO" id="GO:0016620">
    <property type="term" value="F:oxidoreductase activity, acting on the aldehyde or oxo group of donors, NAD or NADP as acceptor"/>
    <property type="evidence" value="ECO:0007669"/>
    <property type="project" value="InterPro"/>
</dbReference>
<dbReference type="Pfam" id="PF00294">
    <property type="entry name" value="PfkB"/>
    <property type="match status" value="1"/>
</dbReference>
<comment type="similarity">
    <text evidence="11">In the N-terminal section; belongs to the carbohydrate kinase PfkB family.</text>
</comment>
<dbReference type="InterPro" id="IPR016161">
    <property type="entry name" value="Ald_DH/histidinol_DH"/>
</dbReference>
<dbReference type="UniPathway" id="UPA00356">
    <property type="reaction ID" value="UER00437"/>
</dbReference>
<sequence>MTSEPETMTRGSAAEQGSSITIVDPRDGSEVGTVERAGREQVALAVRLAQSVQPEWAALAPAERAQMVKAAAGALRADADHLAELNSRETGRPREEALAGIETGAATLEQYAEVGPLHRGHSLRGSVLASDYTLSEPRGVAVLLTPWNDPVAVASGLLGAALVTGNTVIHKPSERCPHLGRLLGDILSPCFPAGVLTTLTGGADVGGMLLTEGAVDVFAHVGSSAAGARIARAAVLTGAHVIRENGGNDPLLVDSDVDPVWAAEQAAIGAFSNSGQICTAVERIYVHEAIADDFCRALAGEARKRNESGIFAPLVDRRLRETVHGQVRDALNRGAEAVEGGAIPDGPGAHYPATVLLNCSDQMDIMSQESFGPVAPVQRVGSFDEGLELAASGRYGLAANILTGSIGNAQKAVAALKVGTVKVNAVFGGAPGGSAQPRRESRGRLRVRAGTAGRVLHRQGGAHRGARKGGTAMTALSEARGLTEWVPAELARVAPVVTVVGDVMLDGWWSGSIERFCREAPAPVVDLKRREYAPGGAANTAMNLAALGARVRLVGLIGTDDAGARLRILLDDAGVDTSGLVTAAEVRTTTKNRIIGGDQVMLRLDDQDGEPPAGAVAAMAAAVPAALSGSAAVVVCDYGSGALGPAVREAVREHSGGALTVVDAHDPCPWSELAPAIVTPNAQEAARLLGVSLPTAAADDRAALVTERREELFAATQAGAVVVTLDRDGTVLLAPEGQAHRTWARPASEKQASGAGDTFVACLTAARAAGMPMTAALDLAQAAADVVVGRPGTSVCSTSDLVQYLGGLSSAVLPLDELLARVAAEREQGRGIVLTNGCFDVLHRGHTRYLTQAKQLGDVLVVALNGDDSVRRLKGPDRPINTLADRAGVIAALSCVDYVTAFDTDTPVPLIEALRPDVYAKGGDYSSQMLEEAPVVERCGGVVRILDYVPERSTTAVVEKIRTAPATPTSAP</sequence>
<comment type="similarity">
    <text evidence="11">In the C-terminal section; belongs to the cytidylyltransferase family.</text>
</comment>
<dbReference type="GO" id="GO:0033785">
    <property type="term" value="F:heptose 7-phosphate kinase activity"/>
    <property type="evidence" value="ECO:0007669"/>
    <property type="project" value="UniProtKB-UniRule"/>
</dbReference>
<keyword evidence="9 11" id="KW-0119">Carbohydrate metabolism</keyword>
<dbReference type="EC" id="2.7.7.70" evidence="11"/>
<gene>
    <name evidence="11" type="primary">hldE</name>
    <name evidence="16" type="ORF">SAMN04488693_105124</name>
</gene>
<dbReference type="SUPFAM" id="SSF52374">
    <property type="entry name" value="Nucleotidylyl transferase"/>
    <property type="match status" value="1"/>
</dbReference>
<keyword evidence="8 11" id="KW-0511">Multifunctional enzyme</keyword>
<dbReference type="GO" id="GO:0009244">
    <property type="term" value="P:lipopolysaccharide core region biosynthetic process"/>
    <property type="evidence" value="ECO:0007669"/>
    <property type="project" value="UniProtKB-UniPathway"/>
</dbReference>
<dbReference type="PANTHER" id="PTHR11699">
    <property type="entry name" value="ALDEHYDE DEHYDROGENASE-RELATED"/>
    <property type="match status" value="1"/>
</dbReference>
<keyword evidence="5 11" id="KW-0418">Kinase</keyword>
<feature type="domain" description="Cytidyltransferase-like" evidence="15">
    <location>
        <begin position="834"/>
        <end position="933"/>
    </location>
</feature>
<keyword evidence="17" id="KW-1185">Reference proteome</keyword>
<evidence type="ECO:0000256" key="5">
    <source>
        <dbReference type="ARBA" id="ARBA00022777"/>
    </source>
</evidence>
<evidence type="ECO:0000259" key="15">
    <source>
        <dbReference type="Pfam" id="PF01467"/>
    </source>
</evidence>
<feature type="domain" description="Carbohydrate kinase PfkB" evidence="14">
    <location>
        <begin position="521"/>
        <end position="797"/>
    </location>
</feature>
<evidence type="ECO:0000259" key="14">
    <source>
        <dbReference type="Pfam" id="PF00294"/>
    </source>
</evidence>
<dbReference type="Gene3D" id="3.40.605.10">
    <property type="entry name" value="Aldehyde Dehydrogenase, Chain A, domain 1"/>
    <property type="match status" value="1"/>
</dbReference>
<dbReference type="InterPro" id="IPR023030">
    <property type="entry name" value="Bifunc_HldE"/>
</dbReference>
<feature type="region of interest" description="Ribokinase" evidence="11">
    <location>
        <begin position="1"/>
        <end position="811"/>
    </location>
</feature>
<evidence type="ECO:0000256" key="6">
    <source>
        <dbReference type="ARBA" id="ARBA00022840"/>
    </source>
</evidence>
<evidence type="ECO:0000256" key="11">
    <source>
        <dbReference type="HAMAP-Rule" id="MF_01603"/>
    </source>
</evidence>
<dbReference type="EC" id="2.7.1.167" evidence="11"/>
<keyword evidence="6 11" id="KW-0067">ATP-binding</keyword>
<dbReference type="SUPFAM" id="SSF53613">
    <property type="entry name" value="Ribokinase-like"/>
    <property type="match status" value="1"/>
</dbReference>
<evidence type="ECO:0000313" key="16">
    <source>
        <dbReference type="EMBL" id="SDI03393.1"/>
    </source>
</evidence>
<comment type="catalytic activity">
    <reaction evidence="10 11">
        <text>D-glycero-beta-D-manno-heptose 1-phosphate + ATP + H(+) = ADP-D-glycero-beta-D-manno-heptose + diphosphate</text>
        <dbReference type="Rhea" id="RHEA:27465"/>
        <dbReference type="ChEBI" id="CHEBI:15378"/>
        <dbReference type="ChEBI" id="CHEBI:30616"/>
        <dbReference type="ChEBI" id="CHEBI:33019"/>
        <dbReference type="ChEBI" id="CHEBI:59967"/>
        <dbReference type="ChEBI" id="CHEBI:61593"/>
        <dbReference type="EC" id="2.7.7.70"/>
    </reaction>
</comment>
<keyword evidence="4 11" id="KW-0547">Nucleotide-binding</keyword>
<feature type="region of interest" description="Cytidylyltransferase" evidence="11">
    <location>
        <begin position="834"/>
        <end position="972"/>
    </location>
</feature>
<comment type="subunit">
    <text evidence="11">Homodimer.</text>
</comment>
<evidence type="ECO:0000256" key="3">
    <source>
        <dbReference type="ARBA" id="ARBA00022695"/>
    </source>
</evidence>
<comment type="function">
    <text evidence="11">Catalyzes the phosphorylation of D-glycero-D-manno-heptose 7-phosphate at the C-1 position to selectively form D-glycero-beta-D-manno-heptose-1,7-bisphosphate.</text>
</comment>
<feature type="binding site" evidence="11">
    <location>
        <begin position="681"/>
        <end position="684"/>
    </location>
    <ligand>
        <name>ATP</name>
        <dbReference type="ChEBI" id="CHEBI:30616"/>
    </ligand>
</feature>
<dbReference type="Pfam" id="PF01467">
    <property type="entry name" value="CTP_transf_like"/>
    <property type="match status" value="1"/>
</dbReference>
<comment type="catalytic activity">
    <reaction evidence="11">
        <text>D-glycero-beta-D-manno-heptose 7-phosphate + ATP = D-glycero-beta-D-manno-heptose 1,7-bisphosphate + ADP + H(+)</text>
        <dbReference type="Rhea" id="RHEA:27473"/>
        <dbReference type="ChEBI" id="CHEBI:15378"/>
        <dbReference type="ChEBI" id="CHEBI:30616"/>
        <dbReference type="ChEBI" id="CHEBI:60204"/>
        <dbReference type="ChEBI" id="CHEBI:60208"/>
        <dbReference type="ChEBI" id="CHEBI:456216"/>
        <dbReference type="EC" id="2.7.1.167"/>
    </reaction>
</comment>
<feature type="active site" evidence="11">
    <location>
        <position position="757"/>
    </location>
</feature>
<evidence type="ECO:0000256" key="10">
    <source>
        <dbReference type="ARBA" id="ARBA00047428"/>
    </source>
</evidence>
<reference evidence="16 17" key="1">
    <citation type="submission" date="2016-10" db="EMBL/GenBank/DDBJ databases">
        <authorList>
            <person name="de Groot N.N."/>
        </authorList>
    </citation>
    <scope>NUCLEOTIDE SEQUENCE [LARGE SCALE GENOMIC DNA]</scope>
    <source>
        <strain evidence="16 17">NP_1H</strain>
    </source>
</reference>
<dbReference type="NCBIfam" id="TIGR02199">
    <property type="entry name" value="rfaE_dom_II"/>
    <property type="match status" value="1"/>
</dbReference>
<dbReference type="AlphaFoldDB" id="A0A1G8H9T6"/>
<dbReference type="SUPFAM" id="SSF53720">
    <property type="entry name" value="ALDH-like"/>
    <property type="match status" value="1"/>
</dbReference>
<comment type="pathway">
    <text evidence="11">Nucleotide-sugar biosynthesis; ADP-L-glycero-beta-D-manno-heptose biosynthesis; ADP-L-glycero-beta-D-manno-heptose from D-glycero-beta-D-manno-heptose 7-phosphate: step 1/4.</text>
</comment>
<evidence type="ECO:0000256" key="2">
    <source>
        <dbReference type="ARBA" id="ARBA00022679"/>
    </source>
</evidence>
<keyword evidence="7" id="KW-0560">Oxidoreductase</keyword>
<evidence type="ECO:0000313" key="17">
    <source>
        <dbReference type="Proteomes" id="UP000199258"/>
    </source>
</evidence>
<dbReference type="GO" id="GO:0033786">
    <property type="term" value="F:heptose-1-phosphate adenylyltransferase activity"/>
    <property type="evidence" value="ECO:0007669"/>
    <property type="project" value="UniProtKB-UniRule"/>
</dbReference>
<dbReference type="PROSITE" id="PS00583">
    <property type="entry name" value="PFKB_KINASES_1"/>
    <property type="match status" value="1"/>
</dbReference>
<dbReference type="UniPathway" id="UPA00958"/>
<dbReference type="PROSITE" id="PS00070">
    <property type="entry name" value="ALDEHYDE_DEHYDR_CYS"/>
    <property type="match status" value="1"/>
</dbReference>
<dbReference type="HAMAP" id="MF_01603">
    <property type="entry name" value="HldE"/>
    <property type="match status" value="1"/>
</dbReference>
<dbReference type="InterPro" id="IPR016162">
    <property type="entry name" value="Ald_DH_N"/>
</dbReference>
<accession>A0A1G8H9T6</accession>
<dbReference type="EMBL" id="FNDT01000005">
    <property type="protein sequence ID" value="SDI03393.1"/>
    <property type="molecule type" value="Genomic_DNA"/>
</dbReference>
<proteinExistence type="inferred from homology"/>
<dbReference type="GO" id="GO:0097171">
    <property type="term" value="P:ADP-L-glycero-beta-D-manno-heptose biosynthetic process"/>
    <property type="evidence" value="ECO:0007669"/>
    <property type="project" value="UniProtKB-UniPathway"/>
</dbReference>
<dbReference type="InterPro" id="IPR029056">
    <property type="entry name" value="Ribokinase-like"/>
</dbReference>
<dbReference type="InterPro" id="IPR004821">
    <property type="entry name" value="Cyt_trans-like"/>
</dbReference>
<evidence type="ECO:0000259" key="13">
    <source>
        <dbReference type="Pfam" id="PF00171"/>
    </source>
</evidence>
<evidence type="ECO:0000256" key="1">
    <source>
        <dbReference type="ARBA" id="ARBA00004713"/>
    </source>
</evidence>
<evidence type="ECO:0000256" key="8">
    <source>
        <dbReference type="ARBA" id="ARBA00023268"/>
    </source>
</evidence>
<dbReference type="CDD" id="cd07078">
    <property type="entry name" value="ALDH"/>
    <property type="match status" value="1"/>
</dbReference>
<protein>
    <recommendedName>
        <fullName evidence="11">Bifunctional protein HldE</fullName>
    </recommendedName>
    <domain>
        <recommendedName>
            <fullName evidence="11">D-beta-D-heptose 7-phosphate kinase</fullName>
            <ecNumber evidence="11">2.7.1.167</ecNumber>
        </recommendedName>
        <alternativeName>
            <fullName evidence="11">D-beta-D-heptose 7-phosphotransferase</fullName>
        </alternativeName>
        <alternativeName>
            <fullName evidence="11">D-glycero-beta-D-manno-heptose-7-phosphate kinase</fullName>
        </alternativeName>
    </domain>
    <domain>
        <recommendedName>
            <fullName evidence="11">D-beta-D-heptose 1-phosphate adenylyltransferase</fullName>
            <ecNumber evidence="11">2.7.7.70</ecNumber>
        </recommendedName>
        <alternativeName>
            <fullName evidence="11">D-glycero-beta-D-manno-heptose 1-phosphate adenylyltransferase</fullName>
        </alternativeName>
    </domain>
</protein>
<dbReference type="STRING" id="335973.SAMN04488693_105124"/>
<evidence type="ECO:0000256" key="7">
    <source>
        <dbReference type="ARBA" id="ARBA00023002"/>
    </source>
</evidence>
<evidence type="ECO:0000256" key="4">
    <source>
        <dbReference type="ARBA" id="ARBA00022741"/>
    </source>
</evidence>
<dbReference type="Proteomes" id="UP000199258">
    <property type="component" value="Unassembled WGS sequence"/>
</dbReference>
<dbReference type="InterPro" id="IPR016163">
    <property type="entry name" value="Ald_DH_C"/>
</dbReference>
<comment type="pathway">
    <text evidence="1">Bacterial outer membrane biogenesis; LPS core biosynthesis.</text>
</comment>
<feature type="compositionally biased region" description="Polar residues" evidence="12">
    <location>
        <begin position="1"/>
        <end position="21"/>
    </location>
</feature>
<feature type="region of interest" description="Disordered" evidence="12">
    <location>
        <begin position="1"/>
        <end position="30"/>
    </location>
</feature>
<dbReference type="Gene3D" id="3.40.50.620">
    <property type="entry name" value="HUPs"/>
    <property type="match status" value="1"/>
</dbReference>
<feature type="domain" description="Aldehyde dehydrogenase" evidence="13">
    <location>
        <begin position="16"/>
        <end position="427"/>
    </location>
</feature>
<dbReference type="InterPro" id="IPR014729">
    <property type="entry name" value="Rossmann-like_a/b/a_fold"/>
</dbReference>
<dbReference type="Gene3D" id="3.40.1190.20">
    <property type="match status" value="1"/>
</dbReference>
<dbReference type="NCBIfam" id="TIGR00125">
    <property type="entry name" value="cyt_tran_rel"/>
    <property type="match status" value="1"/>
</dbReference>
<evidence type="ECO:0000256" key="9">
    <source>
        <dbReference type="ARBA" id="ARBA00023277"/>
    </source>
</evidence>
<evidence type="ECO:0000256" key="12">
    <source>
        <dbReference type="SAM" id="MobiDB-lite"/>
    </source>
</evidence>
<dbReference type="RefSeq" id="WP_342707434.1">
    <property type="nucleotide sequence ID" value="NZ_FNDT01000005.1"/>
</dbReference>
<name>A0A1G8H9T6_9MICC</name>
<dbReference type="InterPro" id="IPR011611">
    <property type="entry name" value="PfkB_dom"/>
</dbReference>
<dbReference type="InterPro" id="IPR011914">
    <property type="entry name" value="RfaE_dom_II"/>
</dbReference>
<dbReference type="InterPro" id="IPR016160">
    <property type="entry name" value="Ald_DH_CS_CYS"/>
</dbReference>
<dbReference type="InterPro" id="IPR002173">
    <property type="entry name" value="Carboh/pur_kinase_PfkB_CS"/>
</dbReference>
<dbReference type="InterPro" id="IPR015590">
    <property type="entry name" value="Aldehyde_DH_dom"/>
</dbReference>
<dbReference type="Pfam" id="PF00171">
    <property type="entry name" value="Aldedh"/>
    <property type="match status" value="1"/>
</dbReference>